<dbReference type="Proteomes" id="UP001060085">
    <property type="component" value="Linkage Group LG08"/>
</dbReference>
<evidence type="ECO:0000313" key="1">
    <source>
        <dbReference type="EMBL" id="KAI5648468.1"/>
    </source>
</evidence>
<keyword evidence="2" id="KW-1185">Reference proteome</keyword>
<proteinExistence type="predicted"/>
<sequence>MTARISASKFYYIFKVNPDQKFIRLHFYPSSSYSGFESSQDFFTKTSSRIYNSPSLFTKDKSFYAFVNGIEIISIPTQLVFINYTMDGDLGARIVGQNDLHHYNDNSTALEMVQRLNVGGSSISCPEKILASHIAPNDEKEWV</sequence>
<gene>
    <name evidence="1" type="ORF">M9H77_34473</name>
</gene>
<dbReference type="EMBL" id="CM044708">
    <property type="protein sequence ID" value="KAI5648468.1"/>
    <property type="molecule type" value="Genomic_DNA"/>
</dbReference>
<accession>A0ACB9ZLK0</accession>
<comment type="caution">
    <text evidence="1">The sequence shown here is derived from an EMBL/GenBank/DDBJ whole genome shotgun (WGS) entry which is preliminary data.</text>
</comment>
<reference evidence="2" key="1">
    <citation type="journal article" date="2023" name="Nat. Plants">
        <title>Single-cell RNA sequencing provides a high-resolution roadmap for understanding the multicellular compartmentation of specialized metabolism.</title>
        <authorList>
            <person name="Sun S."/>
            <person name="Shen X."/>
            <person name="Li Y."/>
            <person name="Li Y."/>
            <person name="Wang S."/>
            <person name="Li R."/>
            <person name="Zhang H."/>
            <person name="Shen G."/>
            <person name="Guo B."/>
            <person name="Wei J."/>
            <person name="Xu J."/>
            <person name="St-Pierre B."/>
            <person name="Chen S."/>
            <person name="Sun C."/>
        </authorList>
    </citation>
    <scope>NUCLEOTIDE SEQUENCE [LARGE SCALE GENOMIC DNA]</scope>
</reference>
<protein>
    <submittedName>
        <fullName evidence="1">Uncharacterized protein</fullName>
    </submittedName>
</protein>
<evidence type="ECO:0000313" key="2">
    <source>
        <dbReference type="Proteomes" id="UP001060085"/>
    </source>
</evidence>
<name>A0ACB9ZLK0_CATRO</name>
<organism evidence="1 2">
    <name type="scientific">Catharanthus roseus</name>
    <name type="common">Madagascar periwinkle</name>
    <name type="synonym">Vinca rosea</name>
    <dbReference type="NCBI Taxonomy" id="4058"/>
    <lineage>
        <taxon>Eukaryota</taxon>
        <taxon>Viridiplantae</taxon>
        <taxon>Streptophyta</taxon>
        <taxon>Embryophyta</taxon>
        <taxon>Tracheophyta</taxon>
        <taxon>Spermatophyta</taxon>
        <taxon>Magnoliopsida</taxon>
        <taxon>eudicotyledons</taxon>
        <taxon>Gunneridae</taxon>
        <taxon>Pentapetalae</taxon>
        <taxon>asterids</taxon>
        <taxon>lamiids</taxon>
        <taxon>Gentianales</taxon>
        <taxon>Apocynaceae</taxon>
        <taxon>Rauvolfioideae</taxon>
        <taxon>Vinceae</taxon>
        <taxon>Catharanthinae</taxon>
        <taxon>Catharanthus</taxon>
    </lineage>
</organism>